<dbReference type="Gene3D" id="1.10.10.10">
    <property type="entry name" value="Winged helix-like DNA-binding domain superfamily/Winged helix DNA-binding domain"/>
    <property type="match status" value="1"/>
</dbReference>
<dbReference type="InterPro" id="IPR036388">
    <property type="entry name" value="WH-like_DNA-bd_sf"/>
</dbReference>
<evidence type="ECO:0000259" key="2">
    <source>
        <dbReference type="Pfam" id="PF04545"/>
    </source>
</evidence>
<feature type="region of interest" description="Disordered" evidence="1">
    <location>
        <begin position="1"/>
        <end position="32"/>
    </location>
</feature>
<dbReference type="RefSeq" id="WP_344892519.1">
    <property type="nucleotide sequence ID" value="NZ_BAAAWD010000006.1"/>
</dbReference>
<dbReference type="Proteomes" id="UP001499930">
    <property type="component" value="Unassembled WGS sequence"/>
</dbReference>
<dbReference type="InterPro" id="IPR013324">
    <property type="entry name" value="RNA_pol_sigma_r3/r4-like"/>
</dbReference>
<proteinExistence type="predicted"/>
<sequence length="102" mass="10926">MIANARWRPASAGTGTSTVPSGDRRSRHRRLRPVDLPADEVTVALTSLSPAHREILDQTVLRNRSVNDAAAALGVPVATVKSRVYHALRALHAALEERGATA</sequence>
<organism evidence="3 4">
    <name type="scientific">Streptosporangium longisporum</name>
    <dbReference type="NCBI Taxonomy" id="46187"/>
    <lineage>
        <taxon>Bacteria</taxon>
        <taxon>Bacillati</taxon>
        <taxon>Actinomycetota</taxon>
        <taxon>Actinomycetes</taxon>
        <taxon>Streptosporangiales</taxon>
        <taxon>Streptosporangiaceae</taxon>
        <taxon>Streptosporangium</taxon>
    </lineage>
</organism>
<dbReference type="SUPFAM" id="SSF88659">
    <property type="entry name" value="Sigma3 and sigma4 domains of RNA polymerase sigma factors"/>
    <property type="match status" value="1"/>
</dbReference>
<dbReference type="Pfam" id="PF04545">
    <property type="entry name" value="Sigma70_r4"/>
    <property type="match status" value="1"/>
</dbReference>
<name>A0ABN3XWG9_9ACTN</name>
<reference evidence="4" key="1">
    <citation type="journal article" date="2019" name="Int. J. Syst. Evol. Microbiol.">
        <title>The Global Catalogue of Microorganisms (GCM) 10K type strain sequencing project: providing services to taxonomists for standard genome sequencing and annotation.</title>
        <authorList>
            <consortium name="The Broad Institute Genomics Platform"/>
            <consortium name="The Broad Institute Genome Sequencing Center for Infectious Disease"/>
            <person name="Wu L."/>
            <person name="Ma J."/>
        </authorList>
    </citation>
    <scope>NUCLEOTIDE SEQUENCE [LARGE SCALE GENOMIC DNA]</scope>
    <source>
        <strain evidence="4">JCM 3106</strain>
    </source>
</reference>
<dbReference type="InterPro" id="IPR007630">
    <property type="entry name" value="RNA_pol_sigma70_r4"/>
</dbReference>
<protein>
    <recommendedName>
        <fullName evidence="2">RNA polymerase sigma-70 region 4 domain-containing protein</fullName>
    </recommendedName>
</protein>
<evidence type="ECO:0000256" key="1">
    <source>
        <dbReference type="SAM" id="MobiDB-lite"/>
    </source>
</evidence>
<accession>A0ABN3XWG9</accession>
<evidence type="ECO:0000313" key="3">
    <source>
        <dbReference type="EMBL" id="GAA3001684.1"/>
    </source>
</evidence>
<feature type="domain" description="RNA polymerase sigma-70 region 4" evidence="2">
    <location>
        <begin position="44"/>
        <end position="91"/>
    </location>
</feature>
<evidence type="ECO:0000313" key="4">
    <source>
        <dbReference type="Proteomes" id="UP001499930"/>
    </source>
</evidence>
<comment type="caution">
    <text evidence="3">The sequence shown here is derived from an EMBL/GenBank/DDBJ whole genome shotgun (WGS) entry which is preliminary data.</text>
</comment>
<dbReference type="EMBL" id="BAAAWD010000006">
    <property type="protein sequence ID" value="GAA3001684.1"/>
    <property type="molecule type" value="Genomic_DNA"/>
</dbReference>
<keyword evidence="4" id="KW-1185">Reference proteome</keyword>
<gene>
    <name evidence="3" type="ORF">GCM10017559_23480</name>
</gene>